<evidence type="ECO:0000313" key="2">
    <source>
        <dbReference type="EMBL" id="KAE9406412.1"/>
    </source>
</evidence>
<name>A0A6A4I3J4_9AGAR</name>
<organism evidence="2 3">
    <name type="scientific">Gymnopus androsaceus JB14</name>
    <dbReference type="NCBI Taxonomy" id="1447944"/>
    <lineage>
        <taxon>Eukaryota</taxon>
        <taxon>Fungi</taxon>
        <taxon>Dikarya</taxon>
        <taxon>Basidiomycota</taxon>
        <taxon>Agaricomycotina</taxon>
        <taxon>Agaricomycetes</taxon>
        <taxon>Agaricomycetidae</taxon>
        <taxon>Agaricales</taxon>
        <taxon>Marasmiineae</taxon>
        <taxon>Omphalotaceae</taxon>
        <taxon>Gymnopus</taxon>
    </lineage>
</organism>
<evidence type="ECO:0000256" key="1">
    <source>
        <dbReference type="SAM" id="MobiDB-lite"/>
    </source>
</evidence>
<accession>A0A6A4I3J4</accession>
<reference evidence="2" key="1">
    <citation type="journal article" date="2019" name="Environ. Microbiol.">
        <title>Fungal ecological strategies reflected in gene transcription - a case study of two litter decomposers.</title>
        <authorList>
            <person name="Barbi F."/>
            <person name="Kohler A."/>
            <person name="Barry K."/>
            <person name="Baskaran P."/>
            <person name="Daum C."/>
            <person name="Fauchery L."/>
            <person name="Ihrmark K."/>
            <person name="Kuo A."/>
            <person name="LaButti K."/>
            <person name="Lipzen A."/>
            <person name="Morin E."/>
            <person name="Grigoriev I.V."/>
            <person name="Henrissat B."/>
            <person name="Lindahl B."/>
            <person name="Martin F."/>
        </authorList>
    </citation>
    <scope>NUCLEOTIDE SEQUENCE</scope>
    <source>
        <strain evidence="2">JB14</strain>
    </source>
</reference>
<dbReference type="Proteomes" id="UP000799118">
    <property type="component" value="Unassembled WGS sequence"/>
</dbReference>
<dbReference type="OrthoDB" id="3344830at2759"/>
<proteinExistence type="predicted"/>
<feature type="region of interest" description="Disordered" evidence="1">
    <location>
        <begin position="101"/>
        <end position="129"/>
    </location>
</feature>
<dbReference type="EMBL" id="ML769402">
    <property type="protein sequence ID" value="KAE9406412.1"/>
    <property type="molecule type" value="Genomic_DNA"/>
</dbReference>
<evidence type="ECO:0000313" key="3">
    <source>
        <dbReference type="Proteomes" id="UP000799118"/>
    </source>
</evidence>
<feature type="compositionally biased region" description="Polar residues" evidence="1">
    <location>
        <begin position="101"/>
        <end position="110"/>
    </location>
</feature>
<keyword evidence="3" id="KW-1185">Reference proteome</keyword>
<gene>
    <name evidence="2" type="ORF">BT96DRAFT_915382</name>
</gene>
<sequence length="138" mass="15003">MSIELAEAIKEIKSLAAMMDPDNDFLTIAEAEEKIKASRAEREKEIEEAHSNLKSTLSKILEAAKQSATRPKSVPSEEAHAAAVNELDNSRISLAKSISDAQNTLASQEASGDVYSVPPENGQSQAEYTRELWKLAST</sequence>
<dbReference type="AlphaFoldDB" id="A0A6A4I3J4"/>
<protein>
    <submittedName>
        <fullName evidence="2">Uncharacterized protein</fullName>
    </submittedName>
</protein>